<dbReference type="EMBL" id="MU404354">
    <property type="protein sequence ID" value="KAI1613494.1"/>
    <property type="molecule type" value="Genomic_DNA"/>
</dbReference>
<feature type="domain" description="Major facilitator superfamily (MFS) profile" evidence="6">
    <location>
        <begin position="66"/>
        <end position="561"/>
    </location>
</feature>
<feature type="transmembrane region" description="Helical" evidence="5">
    <location>
        <begin position="350"/>
        <end position="371"/>
    </location>
</feature>
<evidence type="ECO:0000256" key="4">
    <source>
        <dbReference type="ARBA" id="ARBA00023136"/>
    </source>
</evidence>
<dbReference type="PANTHER" id="PTHR23502">
    <property type="entry name" value="MAJOR FACILITATOR SUPERFAMILY"/>
    <property type="match status" value="1"/>
</dbReference>
<keyword evidence="8" id="KW-1185">Reference proteome</keyword>
<reference evidence="7" key="1">
    <citation type="journal article" date="2022" name="bioRxiv">
        <title>Deciphering the potential niche of two novel black yeast fungi from a biological soil crust based on their genomes, phenotypes, and melanin regulation.</title>
        <authorList>
            <consortium name="DOE Joint Genome Institute"/>
            <person name="Carr E.C."/>
            <person name="Barton Q."/>
            <person name="Grambo S."/>
            <person name="Sullivan M."/>
            <person name="Renfro C.M."/>
            <person name="Kuo A."/>
            <person name="Pangilinan J."/>
            <person name="Lipzen A."/>
            <person name="Keymanesh K."/>
            <person name="Savage E."/>
            <person name="Barry K."/>
            <person name="Grigoriev I.V."/>
            <person name="Riekhof W.R."/>
            <person name="Harris S.S."/>
        </authorList>
    </citation>
    <scope>NUCLEOTIDE SEQUENCE</scope>
    <source>
        <strain evidence="7">JF 03-4F</strain>
    </source>
</reference>
<comment type="caution">
    <text evidence="7">The sequence shown here is derived from an EMBL/GenBank/DDBJ whole genome shotgun (WGS) entry which is preliminary data.</text>
</comment>
<name>A0AAN6IFE3_9EURO</name>
<dbReference type="GO" id="GO:0022857">
    <property type="term" value="F:transmembrane transporter activity"/>
    <property type="evidence" value="ECO:0007669"/>
    <property type="project" value="InterPro"/>
</dbReference>
<evidence type="ECO:0000256" key="2">
    <source>
        <dbReference type="ARBA" id="ARBA00022692"/>
    </source>
</evidence>
<dbReference type="Proteomes" id="UP001203852">
    <property type="component" value="Unassembled WGS sequence"/>
</dbReference>
<evidence type="ECO:0000256" key="5">
    <source>
        <dbReference type="SAM" id="Phobius"/>
    </source>
</evidence>
<feature type="transmembrane region" description="Helical" evidence="5">
    <location>
        <begin position="165"/>
        <end position="184"/>
    </location>
</feature>
<feature type="transmembrane region" description="Helical" evidence="5">
    <location>
        <begin position="131"/>
        <end position="153"/>
    </location>
</feature>
<dbReference type="InterPro" id="IPR036259">
    <property type="entry name" value="MFS_trans_sf"/>
</dbReference>
<organism evidence="7 8">
    <name type="scientific">Exophiala viscosa</name>
    <dbReference type="NCBI Taxonomy" id="2486360"/>
    <lineage>
        <taxon>Eukaryota</taxon>
        <taxon>Fungi</taxon>
        <taxon>Dikarya</taxon>
        <taxon>Ascomycota</taxon>
        <taxon>Pezizomycotina</taxon>
        <taxon>Eurotiomycetes</taxon>
        <taxon>Chaetothyriomycetidae</taxon>
        <taxon>Chaetothyriales</taxon>
        <taxon>Herpotrichiellaceae</taxon>
        <taxon>Exophiala</taxon>
    </lineage>
</organism>
<dbReference type="PROSITE" id="PS50850">
    <property type="entry name" value="MFS"/>
    <property type="match status" value="1"/>
</dbReference>
<keyword evidence="4 5" id="KW-0472">Membrane</keyword>
<gene>
    <name evidence="7" type="ORF">EDD36DRAFT_396409</name>
</gene>
<evidence type="ECO:0000313" key="7">
    <source>
        <dbReference type="EMBL" id="KAI1613494.1"/>
    </source>
</evidence>
<feature type="transmembrane region" description="Helical" evidence="5">
    <location>
        <begin position="383"/>
        <end position="405"/>
    </location>
</feature>
<feature type="transmembrane region" description="Helical" evidence="5">
    <location>
        <begin position="191"/>
        <end position="214"/>
    </location>
</feature>
<dbReference type="PANTHER" id="PTHR23502:SF29">
    <property type="entry name" value="TRANSPORTER, PUTATIVE (AFU_ORTHOLOGUE AFUA_6G06680)-RELATED"/>
    <property type="match status" value="1"/>
</dbReference>
<evidence type="ECO:0000313" key="8">
    <source>
        <dbReference type="Proteomes" id="UP001203852"/>
    </source>
</evidence>
<feature type="transmembrane region" description="Helical" evidence="5">
    <location>
        <begin position="488"/>
        <end position="506"/>
    </location>
</feature>
<feature type="transmembrane region" description="Helical" evidence="5">
    <location>
        <begin position="512"/>
        <end position="534"/>
    </location>
</feature>
<feature type="transmembrane region" description="Helical" evidence="5">
    <location>
        <begin position="105"/>
        <end position="124"/>
    </location>
</feature>
<feature type="transmembrane region" description="Helical" evidence="5">
    <location>
        <begin position="67"/>
        <end position="93"/>
    </location>
</feature>
<protein>
    <submittedName>
        <fullName evidence="7">Major facilitator superfamily domain-containing protein</fullName>
    </submittedName>
</protein>
<accession>A0AAN6IFE3</accession>
<dbReference type="GO" id="GO:0005886">
    <property type="term" value="C:plasma membrane"/>
    <property type="evidence" value="ECO:0007669"/>
    <property type="project" value="TreeGrafter"/>
</dbReference>
<proteinExistence type="predicted"/>
<feature type="transmembrane region" description="Helical" evidence="5">
    <location>
        <begin position="446"/>
        <end position="467"/>
    </location>
</feature>
<feature type="transmembrane region" description="Helical" evidence="5">
    <location>
        <begin position="417"/>
        <end position="440"/>
    </location>
</feature>
<dbReference type="Gene3D" id="1.20.1250.20">
    <property type="entry name" value="MFS general substrate transporter like domains"/>
    <property type="match status" value="1"/>
</dbReference>
<dbReference type="Pfam" id="PF07690">
    <property type="entry name" value="MFS_1"/>
    <property type="match status" value="1"/>
</dbReference>
<evidence type="ECO:0000256" key="3">
    <source>
        <dbReference type="ARBA" id="ARBA00022989"/>
    </source>
</evidence>
<evidence type="ECO:0000256" key="1">
    <source>
        <dbReference type="ARBA" id="ARBA00004141"/>
    </source>
</evidence>
<dbReference type="InterPro" id="IPR011701">
    <property type="entry name" value="MFS"/>
</dbReference>
<dbReference type="InterPro" id="IPR020846">
    <property type="entry name" value="MFS_dom"/>
</dbReference>
<evidence type="ECO:0000259" key="6">
    <source>
        <dbReference type="PROSITE" id="PS50850"/>
    </source>
</evidence>
<dbReference type="AlphaFoldDB" id="A0AAN6IFE3"/>
<keyword evidence="3 5" id="KW-1133">Transmembrane helix</keyword>
<keyword evidence="2 5" id="KW-0812">Transmembrane</keyword>
<comment type="subcellular location">
    <subcellularLocation>
        <location evidence="1">Membrane</location>
        <topology evidence="1">Multi-pass membrane protein</topology>
    </subcellularLocation>
</comment>
<sequence>MGFGILEPNTTGHTPGTVLLDQQAAHSEGSTGRLKHAAGKNSNIVLAPQPSEDPNDPLNWSQTKKNLITLVIFLGVVIHGSPLLNAGIVVIAVDLKHSVTDIAKLGGYLLIGTATAGPFASAFGRKYGKRPVYIFSSIIGLIGCIISEVASGYNQLLAGRVLQGIAVAAYESLAVASIGDMFFVHERGPRVAIIVFLLAAISNGISIVAGVITANLGWHYNFHILTPFAALQTIAVIAYAPETIYRRSAIYDIDTVGSEENLDKLASVEARAVHHLEKAGDGATDLEQTMTQGTGASLESMRPKKTYWQELSVYNGAFVEDSIIKMVLACVAILLNVGALYQIISTGIIIAWYVAVAILTGVIFAIPPYLLGTATIGYLSTGPLIGGFLGCLVPFLISAPMIRFLTRKNRGVYEPEFCLLPISVGGLAIVAGLLGWGFAIKNLQSIYVVAFLWGLMLFGMSLVATFTTQWALDAYRQHSTELFVMNMVFKNFFYYGLTNYIIQWYLKSGPVQLVGVMAGLSGSMCLLAIPMYIFGKKYRHYWHHHNLIKMLRLETDRTGAE</sequence>
<feature type="transmembrane region" description="Helical" evidence="5">
    <location>
        <begin position="220"/>
        <end position="240"/>
    </location>
</feature>
<dbReference type="SUPFAM" id="SSF103473">
    <property type="entry name" value="MFS general substrate transporter"/>
    <property type="match status" value="1"/>
</dbReference>